<comment type="caution">
    <text evidence="1">The sequence shown here is derived from an EMBL/GenBank/DDBJ whole genome shotgun (WGS) entry which is preliminary data.</text>
</comment>
<sequence>MDRYFFIMIDGRAINLFDTLLFPFSRILPLRNVNNMFPIQIYVNSSFPRQKHLPATLFVH</sequence>
<dbReference type="Proteomes" id="UP000019253">
    <property type="component" value="Unassembled WGS sequence"/>
</dbReference>
<protein>
    <submittedName>
        <fullName evidence="1">Uncharacterized protein</fullName>
    </submittedName>
</protein>
<keyword evidence="2" id="KW-1185">Reference proteome</keyword>
<evidence type="ECO:0000313" key="1">
    <source>
        <dbReference type="EMBL" id="EUJ23478.1"/>
    </source>
</evidence>
<dbReference type="STRING" id="1265819.PGRAN_08334"/>
<gene>
    <name evidence="1" type="ORF">PGRAN_08334</name>
</gene>
<organism evidence="1 2">
    <name type="scientific">Listeria grandensis FSL F6-0971</name>
    <dbReference type="NCBI Taxonomy" id="1265819"/>
    <lineage>
        <taxon>Bacteria</taxon>
        <taxon>Bacillati</taxon>
        <taxon>Bacillota</taxon>
        <taxon>Bacilli</taxon>
        <taxon>Bacillales</taxon>
        <taxon>Listeriaceae</taxon>
        <taxon>Listeria</taxon>
    </lineage>
</organism>
<dbReference type="EMBL" id="AODD01000010">
    <property type="protein sequence ID" value="EUJ23478.1"/>
    <property type="molecule type" value="Genomic_DNA"/>
</dbReference>
<dbReference type="AlphaFoldDB" id="W7BSZ6"/>
<accession>W7BSZ6</accession>
<reference evidence="1 2" key="1">
    <citation type="journal article" date="2014" name="Int. J. Syst. Evol. Microbiol.">
        <title>Listeria floridensis sp. nov., Listeria aquatica sp. nov., Listeria cornellensis sp. nov., Listeria riparia sp. nov. and Listeria grandensis sp. nov., from agricultural and natural environments.</title>
        <authorList>
            <person name="den Bakker H.C."/>
            <person name="Warchocki S."/>
            <person name="Wright E.M."/>
            <person name="Allred A.F."/>
            <person name="Ahlstrom C."/>
            <person name="Manuel C.S."/>
            <person name="Stasiewicz M.J."/>
            <person name="Burrell A."/>
            <person name="Roof S."/>
            <person name="Strawn L."/>
            <person name="Fortes E.D."/>
            <person name="Nightingale K.K."/>
            <person name="Kephart D."/>
            <person name="Wiedmann M."/>
        </authorList>
    </citation>
    <scope>NUCLEOTIDE SEQUENCE [LARGE SCALE GENOMIC DNA]</scope>
    <source>
        <strain evidence="2">FSL F6-971</strain>
    </source>
</reference>
<name>W7BSZ6_9LIST</name>
<evidence type="ECO:0000313" key="2">
    <source>
        <dbReference type="Proteomes" id="UP000019253"/>
    </source>
</evidence>
<proteinExistence type="predicted"/>